<dbReference type="RefSeq" id="WP_379821109.1">
    <property type="nucleotide sequence ID" value="NZ_JBHUMD010000026.1"/>
</dbReference>
<dbReference type="Gene3D" id="2.40.160.100">
    <property type="match status" value="1"/>
</dbReference>
<evidence type="ECO:0000313" key="2">
    <source>
        <dbReference type="EMBL" id="MFD2602678.1"/>
    </source>
</evidence>
<dbReference type="Pfam" id="PF13372">
    <property type="entry name" value="Alginate_exp"/>
    <property type="match status" value="1"/>
</dbReference>
<keyword evidence="3" id="KW-1185">Reference proteome</keyword>
<proteinExistence type="predicted"/>
<name>A0ABW5NX80_9FLAO</name>
<dbReference type="Proteomes" id="UP001597480">
    <property type="component" value="Unassembled WGS sequence"/>
</dbReference>
<accession>A0ABW5NX80</accession>
<sequence length="463" mass="53469">MKNKNITLILLSILAFTIIQQSYAQSYPEFKSMRFEEDYSVLANDTIKKDWYREAKYIPLTSSGKTFLSFGGEVRYQYFYIKNEKWGDEPKDADGYILNRLLLHSDFHAGRHFRAFVQFQSSNASGRLDPSPVDSNPLEIHQAFVDLNVFSEKDRQLIFRTGRQEFSYGSQRLVALRDGPNNRQSFDAVKAIAGFKNYHADLFYSHYVVAEDGIFDDYSNKEKQFWGSYLVINKIPLIKNIDFYYLGYKRAKAHFDDANGKELRHSLGTRIWGKYDNWRYDAEAVYQFGTVDVKDIKAWTVTLNTGYRITSVVLHPEIGLKVETISGDKTKNDNNLETFNPLFPRGAYFGLASVIGPSNLVDLHPSLNFELTKNLNWVLDYDMFWRYSSQDGIYGPNTIMVYPGDSSTDKQIGEQFESEITFQPNKYLYFRVEATWFKAGDFLKAAGTGKDMLFTGATMQIKF</sequence>
<protein>
    <submittedName>
        <fullName evidence="2">Alginate export family protein</fullName>
    </submittedName>
</protein>
<dbReference type="InterPro" id="IPR025388">
    <property type="entry name" value="Alginate_export_dom"/>
</dbReference>
<feature type="domain" description="Alginate export" evidence="1">
    <location>
        <begin position="68"/>
        <end position="447"/>
    </location>
</feature>
<evidence type="ECO:0000259" key="1">
    <source>
        <dbReference type="Pfam" id="PF13372"/>
    </source>
</evidence>
<evidence type="ECO:0000313" key="3">
    <source>
        <dbReference type="Proteomes" id="UP001597480"/>
    </source>
</evidence>
<dbReference type="EMBL" id="JBHUMD010000026">
    <property type="protein sequence ID" value="MFD2602678.1"/>
    <property type="molecule type" value="Genomic_DNA"/>
</dbReference>
<organism evidence="2 3">
    <name type="scientific">Flavobacterium suzhouense</name>
    <dbReference type="NCBI Taxonomy" id="1529638"/>
    <lineage>
        <taxon>Bacteria</taxon>
        <taxon>Pseudomonadati</taxon>
        <taxon>Bacteroidota</taxon>
        <taxon>Flavobacteriia</taxon>
        <taxon>Flavobacteriales</taxon>
        <taxon>Flavobacteriaceae</taxon>
        <taxon>Flavobacterium</taxon>
    </lineage>
</organism>
<dbReference type="InterPro" id="IPR053728">
    <property type="entry name" value="Alginate_Permeability_Chnl"/>
</dbReference>
<comment type="caution">
    <text evidence="2">The sequence shown here is derived from an EMBL/GenBank/DDBJ whole genome shotgun (WGS) entry which is preliminary data.</text>
</comment>
<reference evidence="3" key="1">
    <citation type="journal article" date="2019" name="Int. J. Syst. Evol. Microbiol.">
        <title>The Global Catalogue of Microorganisms (GCM) 10K type strain sequencing project: providing services to taxonomists for standard genome sequencing and annotation.</title>
        <authorList>
            <consortium name="The Broad Institute Genomics Platform"/>
            <consortium name="The Broad Institute Genome Sequencing Center for Infectious Disease"/>
            <person name="Wu L."/>
            <person name="Ma J."/>
        </authorList>
    </citation>
    <scope>NUCLEOTIDE SEQUENCE [LARGE SCALE GENOMIC DNA]</scope>
    <source>
        <strain evidence="3">KCTC 42107</strain>
    </source>
</reference>
<gene>
    <name evidence="2" type="ORF">ACFSR3_11475</name>
</gene>